<evidence type="ECO:0000313" key="8">
    <source>
        <dbReference type="Proteomes" id="UP000244441"/>
    </source>
</evidence>
<evidence type="ECO:0000313" key="7">
    <source>
        <dbReference type="EMBL" id="AWB68552.1"/>
    </source>
</evidence>
<feature type="transmembrane region" description="Helical" evidence="6">
    <location>
        <begin position="147"/>
        <end position="174"/>
    </location>
</feature>
<feature type="transmembrane region" description="Helical" evidence="6">
    <location>
        <begin position="109"/>
        <end position="127"/>
    </location>
</feature>
<comment type="similarity">
    <text evidence="2 6">Belongs to the 4-toluene sulfonate uptake permease (TSUP) (TC 2.A.102) family.</text>
</comment>
<keyword evidence="3 6" id="KW-0812">Transmembrane</keyword>
<dbReference type="GO" id="GO:0005886">
    <property type="term" value="C:plasma membrane"/>
    <property type="evidence" value="ECO:0007669"/>
    <property type="project" value="UniProtKB-SubCell"/>
</dbReference>
<dbReference type="Pfam" id="PF01925">
    <property type="entry name" value="TauE"/>
    <property type="match status" value="1"/>
</dbReference>
<evidence type="ECO:0000256" key="5">
    <source>
        <dbReference type="ARBA" id="ARBA00023136"/>
    </source>
</evidence>
<keyword evidence="6" id="KW-1003">Cell membrane</keyword>
<feature type="transmembrane region" description="Helical" evidence="6">
    <location>
        <begin position="181"/>
        <end position="202"/>
    </location>
</feature>
<accession>A0A2S0VWK3</accession>
<keyword evidence="5 6" id="KW-0472">Membrane</keyword>
<gene>
    <name evidence="7" type="ORF">C2869_20050</name>
</gene>
<evidence type="ECO:0000256" key="6">
    <source>
        <dbReference type="RuleBase" id="RU363041"/>
    </source>
</evidence>
<name>A0A2S0VWK3_9ALTE</name>
<evidence type="ECO:0000256" key="1">
    <source>
        <dbReference type="ARBA" id="ARBA00004141"/>
    </source>
</evidence>
<organism evidence="7 8">
    <name type="scientific">Saccharobesus litoralis</name>
    <dbReference type="NCBI Taxonomy" id="2172099"/>
    <lineage>
        <taxon>Bacteria</taxon>
        <taxon>Pseudomonadati</taxon>
        <taxon>Pseudomonadota</taxon>
        <taxon>Gammaproteobacteria</taxon>
        <taxon>Alteromonadales</taxon>
        <taxon>Alteromonadaceae</taxon>
        <taxon>Saccharobesus</taxon>
    </lineage>
</organism>
<dbReference type="PANTHER" id="PTHR43483">
    <property type="entry name" value="MEMBRANE TRANSPORTER PROTEIN HI_0806-RELATED"/>
    <property type="match status" value="1"/>
</dbReference>
<dbReference type="OrthoDB" id="457670at2"/>
<evidence type="ECO:0000256" key="4">
    <source>
        <dbReference type="ARBA" id="ARBA00022989"/>
    </source>
</evidence>
<proteinExistence type="inferred from homology"/>
<reference evidence="7 8" key="1">
    <citation type="submission" date="2018-01" db="EMBL/GenBank/DDBJ databases">
        <title>Genome sequence of a Cantenovulum-like bacteria.</title>
        <authorList>
            <person name="Tan W.R."/>
            <person name="Lau N.-S."/>
            <person name="Go F."/>
            <person name="Amirul A.-A.A."/>
        </authorList>
    </citation>
    <scope>NUCLEOTIDE SEQUENCE [LARGE SCALE GENOMIC DNA]</scope>
    <source>
        <strain evidence="7 8">CCB-QB4</strain>
    </source>
</reference>
<dbReference type="Proteomes" id="UP000244441">
    <property type="component" value="Chromosome"/>
</dbReference>
<dbReference type="AlphaFoldDB" id="A0A2S0VWK3"/>
<dbReference type="RefSeq" id="WP_108604606.1">
    <property type="nucleotide sequence ID" value="NZ_CP026604.1"/>
</dbReference>
<evidence type="ECO:0000256" key="2">
    <source>
        <dbReference type="ARBA" id="ARBA00009142"/>
    </source>
</evidence>
<feature type="transmembrane region" description="Helical" evidence="6">
    <location>
        <begin position="214"/>
        <end position="236"/>
    </location>
</feature>
<feature type="transmembrane region" description="Helical" evidence="6">
    <location>
        <begin position="79"/>
        <end position="102"/>
    </location>
</feature>
<comment type="subcellular location">
    <subcellularLocation>
        <location evidence="6">Cell membrane</location>
        <topology evidence="6">Multi-pass membrane protein</topology>
    </subcellularLocation>
    <subcellularLocation>
        <location evidence="1">Membrane</location>
        <topology evidence="1">Multi-pass membrane protein</topology>
    </subcellularLocation>
</comment>
<keyword evidence="4 6" id="KW-1133">Transmembrane helix</keyword>
<dbReference type="EMBL" id="CP026604">
    <property type="protein sequence ID" value="AWB68552.1"/>
    <property type="molecule type" value="Genomic_DNA"/>
</dbReference>
<protein>
    <recommendedName>
        <fullName evidence="6">Probable membrane transporter protein</fullName>
    </recommendedName>
</protein>
<dbReference type="KEGG" id="cate:C2869_20050"/>
<feature type="transmembrane region" description="Helical" evidence="6">
    <location>
        <begin position="49"/>
        <end position="73"/>
    </location>
</feature>
<dbReference type="PANTHER" id="PTHR43483:SF3">
    <property type="entry name" value="MEMBRANE TRANSPORTER PROTEIN HI_0806-RELATED"/>
    <property type="match status" value="1"/>
</dbReference>
<keyword evidence="8" id="KW-1185">Reference proteome</keyword>
<sequence>MDFYTLAIIFLVTGTIAGLLAGFLGIGGGLIVVPLLTFALPLANVPEHYVMTMAIGTSLATIIFTAISTLVAHQKRANIIWPAVFSIFPGVMLGSMLGAAVGSQMAGQSLMVVFGTFCVGLGLYTSVGERWFQPAWDYNQSRNWLSLVGFLIAIASAIVGIGGGTLLGPWLVWLGLEARKAVGTSAACGLFIAIFGAASYLITGSQLDDLPQYSLGHIYLPAFFGIIATSMLTAPLGARMASYFSAKTIKICLTIALFAAASKMFLSV</sequence>
<feature type="transmembrane region" description="Helical" evidence="6">
    <location>
        <begin position="6"/>
        <end position="37"/>
    </location>
</feature>
<evidence type="ECO:0000256" key="3">
    <source>
        <dbReference type="ARBA" id="ARBA00022692"/>
    </source>
</evidence>
<dbReference type="InterPro" id="IPR002781">
    <property type="entry name" value="TM_pro_TauE-like"/>
</dbReference>